<keyword evidence="1" id="KW-0732">Signal</keyword>
<feature type="signal peptide" evidence="1">
    <location>
        <begin position="1"/>
        <end position="20"/>
    </location>
</feature>
<accession>A0A2M4DLZ2</accession>
<evidence type="ECO:0000256" key="1">
    <source>
        <dbReference type="SAM" id="SignalP"/>
    </source>
</evidence>
<reference evidence="2" key="1">
    <citation type="submission" date="2018-01" db="EMBL/GenBank/DDBJ databases">
        <title>An insight into the sialome of Amazonian anophelines.</title>
        <authorList>
            <person name="Ribeiro J.M."/>
            <person name="Scarpassa V."/>
            <person name="Calvo E."/>
        </authorList>
    </citation>
    <scope>NUCLEOTIDE SEQUENCE</scope>
</reference>
<evidence type="ECO:0000313" key="2">
    <source>
        <dbReference type="EMBL" id="MBW78586.1"/>
    </source>
</evidence>
<sequence length="76" mass="8583">MHLSFYCLPSMILILSYSFATSPLLISPLCNTHAIFCSVCTTPTELMLRLIALPTERWNGNNSCSLFVVVGHQMFW</sequence>
<proteinExistence type="predicted"/>
<protein>
    <submittedName>
        <fullName evidence="2">Putative secreted protein</fullName>
    </submittedName>
</protein>
<organism evidence="2">
    <name type="scientific">Anopheles darlingi</name>
    <name type="common">Mosquito</name>
    <dbReference type="NCBI Taxonomy" id="43151"/>
    <lineage>
        <taxon>Eukaryota</taxon>
        <taxon>Metazoa</taxon>
        <taxon>Ecdysozoa</taxon>
        <taxon>Arthropoda</taxon>
        <taxon>Hexapoda</taxon>
        <taxon>Insecta</taxon>
        <taxon>Pterygota</taxon>
        <taxon>Neoptera</taxon>
        <taxon>Endopterygota</taxon>
        <taxon>Diptera</taxon>
        <taxon>Nematocera</taxon>
        <taxon>Culicoidea</taxon>
        <taxon>Culicidae</taxon>
        <taxon>Anophelinae</taxon>
        <taxon>Anopheles</taxon>
    </lineage>
</organism>
<feature type="chain" id="PRO_5014597848" evidence="1">
    <location>
        <begin position="21"/>
        <end position="76"/>
    </location>
</feature>
<dbReference type="AlphaFoldDB" id="A0A2M4DLZ2"/>
<name>A0A2M4DLZ2_ANODA</name>
<dbReference type="EMBL" id="GGFL01014408">
    <property type="protein sequence ID" value="MBW78586.1"/>
    <property type="molecule type" value="Transcribed_RNA"/>
</dbReference>